<dbReference type="RefSeq" id="WP_344989811.1">
    <property type="nucleotide sequence ID" value="NZ_BAABFR010000002.1"/>
</dbReference>
<evidence type="ECO:0000313" key="4">
    <source>
        <dbReference type="Proteomes" id="UP001500635"/>
    </source>
</evidence>
<gene>
    <name evidence="3" type="ORF">GCM10023147_02820</name>
</gene>
<dbReference type="Pfam" id="PF13173">
    <property type="entry name" value="AAA_14"/>
    <property type="match status" value="1"/>
</dbReference>
<evidence type="ECO:0000259" key="1">
    <source>
        <dbReference type="Pfam" id="PF13173"/>
    </source>
</evidence>
<feature type="domain" description="AAA" evidence="1">
    <location>
        <begin position="28"/>
        <end position="138"/>
    </location>
</feature>
<accession>A0ABP8J229</accession>
<dbReference type="PANTHER" id="PTHR43566">
    <property type="entry name" value="CONSERVED PROTEIN"/>
    <property type="match status" value="1"/>
</dbReference>
<keyword evidence="4" id="KW-1185">Reference proteome</keyword>
<feature type="domain" description="DUF4143" evidence="2">
    <location>
        <begin position="204"/>
        <end position="372"/>
    </location>
</feature>
<evidence type="ECO:0000313" key="3">
    <source>
        <dbReference type="EMBL" id="GAA4383511.1"/>
    </source>
</evidence>
<reference evidence="4" key="1">
    <citation type="journal article" date="2019" name="Int. J. Syst. Evol. Microbiol.">
        <title>The Global Catalogue of Microorganisms (GCM) 10K type strain sequencing project: providing services to taxonomists for standard genome sequencing and annotation.</title>
        <authorList>
            <consortium name="The Broad Institute Genomics Platform"/>
            <consortium name="The Broad Institute Genome Sequencing Center for Infectious Disease"/>
            <person name="Wu L."/>
            <person name="Ma J."/>
        </authorList>
    </citation>
    <scope>NUCLEOTIDE SEQUENCE [LARGE SCALE GENOMIC DNA]</scope>
    <source>
        <strain evidence="4">JCM 17688</strain>
    </source>
</reference>
<proteinExistence type="predicted"/>
<name>A0ABP8J229_9ACTN</name>
<dbReference type="Pfam" id="PF13635">
    <property type="entry name" value="DUF4143"/>
    <property type="match status" value="1"/>
</dbReference>
<dbReference type="InterPro" id="IPR025420">
    <property type="entry name" value="DUF4143"/>
</dbReference>
<dbReference type="Proteomes" id="UP001500635">
    <property type="component" value="Unassembled WGS sequence"/>
</dbReference>
<comment type="caution">
    <text evidence="3">The sequence shown here is derived from an EMBL/GenBank/DDBJ whole genome shotgun (WGS) entry which is preliminary data.</text>
</comment>
<organism evidence="3 4">
    <name type="scientific">Tsukamurella soli</name>
    <dbReference type="NCBI Taxonomy" id="644556"/>
    <lineage>
        <taxon>Bacteria</taxon>
        <taxon>Bacillati</taxon>
        <taxon>Actinomycetota</taxon>
        <taxon>Actinomycetes</taxon>
        <taxon>Mycobacteriales</taxon>
        <taxon>Tsukamurellaceae</taxon>
        <taxon>Tsukamurella</taxon>
    </lineage>
</organism>
<dbReference type="PANTHER" id="PTHR43566:SF2">
    <property type="entry name" value="DUF4143 DOMAIN-CONTAINING PROTEIN"/>
    <property type="match status" value="1"/>
</dbReference>
<dbReference type="EMBL" id="BAABFR010000002">
    <property type="protein sequence ID" value="GAA4383511.1"/>
    <property type="molecule type" value="Genomic_DNA"/>
</dbReference>
<protein>
    <submittedName>
        <fullName evidence="3">DUF4143 domain-containing protein</fullName>
    </submittedName>
</protein>
<sequence length="424" mass="46025">MAGSSQPRRYLPRLADGMLDDRLHAMGAVLIEGVKGCGKTATARQRAVSEVLLDLDPDAELRASIDPGLLLDGATPRLLDEWQRAPRLWDAVRRSVDDRGEPGQFILTGSATPQDDLRRHTGAGRFATLTMRTMTLTEKQAVTPRASVVGLLSGVSPTPSNCPLSVTDYLDHIAVGGWPLLVGADQRAARTYLDGYLDVIIDHDIDEVSGSRRNPRLVRRFLHAYAQMVAQPASLAAIMKRARDETDNGSVAPARDTAEVYLEALRRMMIVDEIQAWDPSVRSSKRLTTGPKRLLADPSLAAALLRMSPVRMLDDLNTAGFLFESLLAHDLRVYAEAAGAACYHYREADGRLEVDYIVETRDGDWLGVEVKLGDAQIDGAASSLHRLAGRVSRKPAALVVITATSLGYTRGDGVHVVPLGLLGP</sequence>
<evidence type="ECO:0000259" key="2">
    <source>
        <dbReference type="Pfam" id="PF13635"/>
    </source>
</evidence>
<dbReference type="InterPro" id="IPR041682">
    <property type="entry name" value="AAA_14"/>
</dbReference>